<dbReference type="EMBL" id="MU006289">
    <property type="protein sequence ID" value="KAF2856058.1"/>
    <property type="molecule type" value="Genomic_DNA"/>
</dbReference>
<gene>
    <name evidence="1" type="ORF">T440DRAFT_96993</name>
</gene>
<accession>A0A6A7BPD7</accession>
<protein>
    <submittedName>
        <fullName evidence="1">Uncharacterized protein</fullName>
    </submittedName>
</protein>
<dbReference type="Proteomes" id="UP000799423">
    <property type="component" value="Unassembled WGS sequence"/>
</dbReference>
<dbReference type="AlphaFoldDB" id="A0A6A7BPD7"/>
<evidence type="ECO:0000313" key="2">
    <source>
        <dbReference type="Proteomes" id="UP000799423"/>
    </source>
</evidence>
<name>A0A6A7BPD7_9PLEO</name>
<proteinExistence type="predicted"/>
<reference evidence="1" key="1">
    <citation type="submission" date="2020-01" db="EMBL/GenBank/DDBJ databases">
        <authorList>
            <consortium name="DOE Joint Genome Institute"/>
            <person name="Haridas S."/>
            <person name="Albert R."/>
            <person name="Binder M."/>
            <person name="Bloem J."/>
            <person name="Labutti K."/>
            <person name="Salamov A."/>
            <person name="Andreopoulos B."/>
            <person name="Baker S.E."/>
            <person name="Barry K."/>
            <person name="Bills G."/>
            <person name="Bluhm B.H."/>
            <person name="Cannon C."/>
            <person name="Castanera R."/>
            <person name="Culley D.E."/>
            <person name="Daum C."/>
            <person name="Ezra D."/>
            <person name="Gonzalez J.B."/>
            <person name="Henrissat B."/>
            <person name="Kuo A."/>
            <person name="Liang C."/>
            <person name="Lipzen A."/>
            <person name="Lutzoni F."/>
            <person name="Magnuson J."/>
            <person name="Mondo S."/>
            <person name="Nolan M."/>
            <person name="Ohm R."/>
            <person name="Pangilinan J."/>
            <person name="Park H.-J."/>
            <person name="Ramirez L."/>
            <person name="Alfaro M."/>
            <person name="Sun H."/>
            <person name="Tritt A."/>
            <person name="Yoshinaga Y."/>
            <person name="Zwiers L.-H."/>
            <person name="Turgeon B.G."/>
            <person name="Goodwin S.B."/>
            <person name="Spatafora J.W."/>
            <person name="Crous P.W."/>
            <person name="Grigoriev I.V."/>
        </authorList>
    </citation>
    <scope>NUCLEOTIDE SEQUENCE</scope>
    <source>
        <strain evidence="1">IPT5</strain>
    </source>
</reference>
<sequence length="105" mass="11767">MFFLRLEMVGSLGAACLSIYIVSMGMQHQRSQWGTPHQSLRQLDFSRTHAHRVVTSKDSLISRPSIAALGMSDDYDSYHSAVLRRWVMPIDRCGTQHTTQVGASS</sequence>
<evidence type="ECO:0000313" key="1">
    <source>
        <dbReference type="EMBL" id="KAF2856058.1"/>
    </source>
</evidence>
<keyword evidence="2" id="KW-1185">Reference proteome</keyword>
<organism evidence="1 2">
    <name type="scientific">Plenodomus tracheiphilus IPT5</name>
    <dbReference type="NCBI Taxonomy" id="1408161"/>
    <lineage>
        <taxon>Eukaryota</taxon>
        <taxon>Fungi</taxon>
        <taxon>Dikarya</taxon>
        <taxon>Ascomycota</taxon>
        <taxon>Pezizomycotina</taxon>
        <taxon>Dothideomycetes</taxon>
        <taxon>Pleosporomycetidae</taxon>
        <taxon>Pleosporales</taxon>
        <taxon>Pleosporineae</taxon>
        <taxon>Leptosphaeriaceae</taxon>
        <taxon>Plenodomus</taxon>
    </lineage>
</organism>